<keyword evidence="1" id="KW-1133">Transmembrane helix</keyword>
<sequence>MDKYVLFVLICGFISLKVSRIAALRCAVCTGYASRDYCDIEDDLHHSYSIVNDCESCLKITTTAGAVRRICVRGKDSCSSVTEDSVICSCVQNLCNSNKGEGSTAPYGPMIATRMLLSIVVLGIVALRWQFQA</sequence>
<feature type="transmembrane region" description="Helical" evidence="1">
    <location>
        <begin position="107"/>
        <end position="127"/>
    </location>
</feature>
<keyword evidence="4" id="KW-1185">Reference proteome</keyword>
<evidence type="ECO:0000256" key="1">
    <source>
        <dbReference type="SAM" id="Phobius"/>
    </source>
</evidence>
<organism evidence="3 4">
    <name type="scientific">Dreissena polymorpha</name>
    <name type="common">Zebra mussel</name>
    <name type="synonym">Mytilus polymorpha</name>
    <dbReference type="NCBI Taxonomy" id="45954"/>
    <lineage>
        <taxon>Eukaryota</taxon>
        <taxon>Metazoa</taxon>
        <taxon>Spiralia</taxon>
        <taxon>Lophotrochozoa</taxon>
        <taxon>Mollusca</taxon>
        <taxon>Bivalvia</taxon>
        <taxon>Autobranchia</taxon>
        <taxon>Heteroconchia</taxon>
        <taxon>Euheterodonta</taxon>
        <taxon>Imparidentia</taxon>
        <taxon>Neoheterodontei</taxon>
        <taxon>Myida</taxon>
        <taxon>Dreissenoidea</taxon>
        <taxon>Dreissenidae</taxon>
        <taxon>Dreissena</taxon>
    </lineage>
</organism>
<gene>
    <name evidence="3" type="ORF">DPMN_041947</name>
</gene>
<protein>
    <submittedName>
        <fullName evidence="3">Uncharacterized protein</fullName>
    </submittedName>
</protein>
<dbReference type="Proteomes" id="UP000828390">
    <property type="component" value="Unassembled WGS sequence"/>
</dbReference>
<evidence type="ECO:0000313" key="3">
    <source>
        <dbReference type="EMBL" id="KAH3735419.1"/>
    </source>
</evidence>
<dbReference type="AlphaFoldDB" id="A0A9D4CZJ1"/>
<accession>A0A9D4CZJ1</accession>
<reference evidence="3" key="1">
    <citation type="journal article" date="2019" name="bioRxiv">
        <title>The Genome of the Zebra Mussel, Dreissena polymorpha: A Resource for Invasive Species Research.</title>
        <authorList>
            <person name="McCartney M.A."/>
            <person name="Auch B."/>
            <person name="Kono T."/>
            <person name="Mallez S."/>
            <person name="Zhang Y."/>
            <person name="Obille A."/>
            <person name="Becker A."/>
            <person name="Abrahante J.E."/>
            <person name="Garbe J."/>
            <person name="Badalamenti J.P."/>
            <person name="Herman A."/>
            <person name="Mangelson H."/>
            <person name="Liachko I."/>
            <person name="Sullivan S."/>
            <person name="Sone E.D."/>
            <person name="Koren S."/>
            <person name="Silverstein K.A.T."/>
            <person name="Beckman K.B."/>
            <person name="Gohl D.M."/>
        </authorList>
    </citation>
    <scope>NUCLEOTIDE SEQUENCE</scope>
    <source>
        <strain evidence="3">Duluth1</strain>
        <tissue evidence="3">Whole animal</tissue>
    </source>
</reference>
<evidence type="ECO:0000256" key="2">
    <source>
        <dbReference type="SAM" id="SignalP"/>
    </source>
</evidence>
<dbReference type="EMBL" id="JAIWYP010000011">
    <property type="protein sequence ID" value="KAH3735419.1"/>
    <property type="molecule type" value="Genomic_DNA"/>
</dbReference>
<feature type="chain" id="PRO_5039000888" evidence="2">
    <location>
        <begin position="24"/>
        <end position="133"/>
    </location>
</feature>
<proteinExistence type="predicted"/>
<keyword evidence="1" id="KW-0812">Transmembrane</keyword>
<keyword evidence="1" id="KW-0472">Membrane</keyword>
<evidence type="ECO:0000313" key="4">
    <source>
        <dbReference type="Proteomes" id="UP000828390"/>
    </source>
</evidence>
<name>A0A9D4CZJ1_DREPO</name>
<feature type="signal peptide" evidence="2">
    <location>
        <begin position="1"/>
        <end position="23"/>
    </location>
</feature>
<keyword evidence="2" id="KW-0732">Signal</keyword>
<comment type="caution">
    <text evidence="3">The sequence shown here is derived from an EMBL/GenBank/DDBJ whole genome shotgun (WGS) entry which is preliminary data.</text>
</comment>
<reference evidence="3" key="2">
    <citation type="submission" date="2020-11" db="EMBL/GenBank/DDBJ databases">
        <authorList>
            <person name="McCartney M.A."/>
            <person name="Auch B."/>
            <person name="Kono T."/>
            <person name="Mallez S."/>
            <person name="Becker A."/>
            <person name="Gohl D.M."/>
            <person name="Silverstein K.A.T."/>
            <person name="Koren S."/>
            <person name="Bechman K.B."/>
            <person name="Herman A."/>
            <person name="Abrahante J.E."/>
            <person name="Garbe J."/>
        </authorList>
    </citation>
    <scope>NUCLEOTIDE SEQUENCE</scope>
    <source>
        <strain evidence="3">Duluth1</strain>
        <tissue evidence="3">Whole animal</tissue>
    </source>
</reference>